<reference evidence="2 3" key="1">
    <citation type="journal article" date="2017" name="Genome Announc.">
        <title>Draft Genome Sequence of Agrobacterium tumefaciens Biovar 1 Strain 186, Isolated from Walnut.</title>
        <authorList>
            <person name="Poret-Peterson A.T."/>
            <person name="Bhatnagar S."/>
            <person name="McClean A.E."/>
            <person name="Kluepfel D.A."/>
        </authorList>
    </citation>
    <scope>NUCLEOTIDE SEQUENCE [LARGE SCALE GENOMIC DNA]</scope>
    <source>
        <strain evidence="2 3">186</strain>
    </source>
</reference>
<organism evidence="2 3">
    <name type="scientific">Agrobacterium tumefaciens</name>
    <dbReference type="NCBI Taxonomy" id="358"/>
    <lineage>
        <taxon>Bacteria</taxon>
        <taxon>Pseudomonadati</taxon>
        <taxon>Pseudomonadota</taxon>
        <taxon>Alphaproteobacteria</taxon>
        <taxon>Hyphomicrobiales</taxon>
        <taxon>Rhizobiaceae</taxon>
        <taxon>Rhizobium/Agrobacterium group</taxon>
        <taxon>Agrobacterium</taxon>
        <taxon>Agrobacterium tumefaciens complex</taxon>
    </lineage>
</organism>
<feature type="transmembrane region" description="Helical" evidence="1">
    <location>
        <begin position="7"/>
        <end position="23"/>
    </location>
</feature>
<keyword evidence="1" id="KW-1133">Transmembrane helix</keyword>
<evidence type="ECO:0000313" key="2">
    <source>
        <dbReference type="EMBL" id="QDY97577.1"/>
    </source>
</evidence>
<keyword evidence="1" id="KW-0812">Transmembrane</keyword>
<protein>
    <submittedName>
        <fullName evidence="2">Uncharacterized protein</fullName>
    </submittedName>
</protein>
<dbReference type="EMBL" id="CP042276">
    <property type="protein sequence ID" value="QDY97577.1"/>
    <property type="molecule type" value="Genomic_DNA"/>
</dbReference>
<feature type="transmembrane region" description="Helical" evidence="1">
    <location>
        <begin position="43"/>
        <end position="62"/>
    </location>
</feature>
<evidence type="ECO:0000256" key="1">
    <source>
        <dbReference type="SAM" id="Phobius"/>
    </source>
</evidence>
<evidence type="ECO:0000313" key="3">
    <source>
        <dbReference type="Proteomes" id="UP000222296"/>
    </source>
</evidence>
<feature type="transmembrane region" description="Helical" evidence="1">
    <location>
        <begin position="122"/>
        <end position="141"/>
    </location>
</feature>
<dbReference type="Proteomes" id="UP000222296">
    <property type="component" value="Plasmid pAt"/>
</dbReference>
<accession>A0AAP9J979</accession>
<keyword evidence="1" id="KW-0472">Membrane</keyword>
<dbReference type="AlphaFoldDB" id="A0AAP9J979"/>
<proteinExistence type="predicted"/>
<dbReference type="RefSeq" id="WP_147883370.1">
    <property type="nucleotide sequence ID" value="NZ_CP042276.1"/>
</dbReference>
<keyword evidence="2" id="KW-0614">Plasmid</keyword>
<gene>
    <name evidence="2" type="ORF">CG010_025770</name>
</gene>
<geneLocation type="plasmid" evidence="3">
    <name>pat</name>
</geneLocation>
<sequence>MLITAKILLTIATLGYSAIPLLFDSNKTHWFNPSWTGHARFHCVWQVMSYCYIGLIALFLIWTAGSDVWPLWIAAFTAGGIYLGFWSAVVLRGVYGGWIVDHVHGVPPFQWNVFGLKFETDANLTLFTPAVLFVGTSMFALSQIG</sequence>
<name>A0AAP9J979_AGRTU</name>
<feature type="transmembrane region" description="Helical" evidence="1">
    <location>
        <begin position="69"/>
        <end position="89"/>
    </location>
</feature>